<evidence type="ECO:0000313" key="2">
    <source>
        <dbReference type="EMBL" id="KAJ3783725.1"/>
    </source>
</evidence>
<sequence>MLSSSSPRRIYAACFLLVIALLGITVTASPVAVPGRQTDVSIYVAREVPDQEVYLLNKEAYASNQRFSVFVGDIQGFRVSAKTGRLEIERIEVPRYSRGALRTSVLQFFGKASINTAPQELRQTLQTLGDIQQLQLTSDGEITDDLVYVDAVMRYLRLESKTWEVLYQKIKKIREEQGR</sequence>
<evidence type="ECO:0000313" key="3">
    <source>
        <dbReference type="Proteomes" id="UP001163798"/>
    </source>
</evidence>
<comment type="caution">
    <text evidence="2">The sequence shown here is derived from an EMBL/GenBank/DDBJ whole genome shotgun (WGS) entry which is preliminary data.</text>
</comment>
<feature type="chain" id="PRO_5041367820" evidence="1">
    <location>
        <begin position="29"/>
        <end position="179"/>
    </location>
</feature>
<dbReference type="EMBL" id="MU793406">
    <property type="protein sequence ID" value="KAJ3783725.1"/>
    <property type="molecule type" value="Genomic_DNA"/>
</dbReference>
<dbReference type="Proteomes" id="UP001163798">
    <property type="component" value="Unassembled WGS sequence"/>
</dbReference>
<feature type="signal peptide" evidence="1">
    <location>
        <begin position="1"/>
        <end position="28"/>
    </location>
</feature>
<accession>A0AA38NP95</accession>
<name>A0AA38NP95_9AGAR</name>
<gene>
    <name evidence="2" type="ORF">GGU10DRAFT_45723</name>
</gene>
<organism evidence="2 3">
    <name type="scientific">Lentinula aff. detonsa</name>
    <dbReference type="NCBI Taxonomy" id="2804958"/>
    <lineage>
        <taxon>Eukaryota</taxon>
        <taxon>Fungi</taxon>
        <taxon>Dikarya</taxon>
        <taxon>Basidiomycota</taxon>
        <taxon>Agaricomycotina</taxon>
        <taxon>Agaricomycetes</taxon>
        <taxon>Agaricomycetidae</taxon>
        <taxon>Agaricales</taxon>
        <taxon>Marasmiineae</taxon>
        <taxon>Omphalotaceae</taxon>
        <taxon>Lentinula</taxon>
    </lineage>
</organism>
<keyword evidence="1" id="KW-0732">Signal</keyword>
<reference evidence="2" key="1">
    <citation type="submission" date="2022-08" db="EMBL/GenBank/DDBJ databases">
        <authorList>
            <consortium name="DOE Joint Genome Institute"/>
            <person name="Min B."/>
            <person name="Riley R."/>
            <person name="Sierra-Patev S."/>
            <person name="Naranjo-Ortiz M."/>
            <person name="Looney B."/>
            <person name="Konkel Z."/>
            <person name="Slot J.C."/>
            <person name="Sakamoto Y."/>
            <person name="Steenwyk J.L."/>
            <person name="Rokas A."/>
            <person name="Carro J."/>
            <person name="Camarero S."/>
            <person name="Ferreira P."/>
            <person name="Molpeceres G."/>
            <person name="Ruiz-Duenas F.J."/>
            <person name="Serrano A."/>
            <person name="Henrissat B."/>
            <person name="Drula E."/>
            <person name="Hughes K.W."/>
            <person name="Mata J.L."/>
            <person name="Ishikawa N.K."/>
            <person name="Vargas-Isla R."/>
            <person name="Ushijima S."/>
            <person name="Smith C.A."/>
            <person name="Ahrendt S."/>
            <person name="Andreopoulos W."/>
            <person name="He G."/>
            <person name="Labutti K."/>
            <person name="Lipzen A."/>
            <person name="Ng V."/>
            <person name="Sandor L."/>
            <person name="Barry K."/>
            <person name="Martinez A.T."/>
            <person name="Xiao Y."/>
            <person name="Gibbons J.G."/>
            <person name="Terashima K."/>
            <person name="Hibbett D.S."/>
            <person name="Grigoriev I.V."/>
        </authorList>
    </citation>
    <scope>NUCLEOTIDE SEQUENCE</scope>
    <source>
        <strain evidence="2">TFB10291</strain>
    </source>
</reference>
<protein>
    <submittedName>
        <fullName evidence="2">Uncharacterized protein</fullName>
    </submittedName>
</protein>
<proteinExistence type="predicted"/>
<dbReference type="AlphaFoldDB" id="A0AA38NP95"/>
<evidence type="ECO:0000256" key="1">
    <source>
        <dbReference type="SAM" id="SignalP"/>
    </source>
</evidence>
<keyword evidence="3" id="KW-1185">Reference proteome</keyword>